<gene>
    <name evidence="2" type="ORF">C7V51_05690</name>
</gene>
<dbReference type="Proteomes" id="UP000283946">
    <property type="component" value="Chromosome"/>
</dbReference>
<organism evidence="2 3">
    <name type="scientific">Rathayibacter iranicus</name>
    <dbReference type="NCBI Taxonomy" id="59737"/>
    <lineage>
        <taxon>Bacteria</taxon>
        <taxon>Bacillati</taxon>
        <taxon>Actinomycetota</taxon>
        <taxon>Actinomycetes</taxon>
        <taxon>Micrococcales</taxon>
        <taxon>Microbacteriaceae</taxon>
        <taxon>Rathayibacter</taxon>
    </lineage>
</organism>
<dbReference type="AlphaFoldDB" id="A0AAD1AEB9"/>
<evidence type="ECO:0000313" key="3">
    <source>
        <dbReference type="Proteomes" id="UP000283946"/>
    </source>
</evidence>
<dbReference type="RefSeq" id="WP_104264568.1">
    <property type="nucleotide sequence ID" value="NZ_CP028130.1"/>
</dbReference>
<evidence type="ECO:0000313" key="2">
    <source>
        <dbReference type="EMBL" id="AZZ55430.1"/>
    </source>
</evidence>
<dbReference type="GO" id="GO:0016614">
    <property type="term" value="F:oxidoreductase activity, acting on CH-OH group of donors"/>
    <property type="evidence" value="ECO:0007669"/>
    <property type="project" value="InterPro"/>
</dbReference>
<feature type="domain" description="Glucose-methanol-choline oxidoreductase N-terminal" evidence="1">
    <location>
        <begin position="7"/>
        <end position="63"/>
    </location>
</feature>
<dbReference type="SUPFAM" id="SSF51905">
    <property type="entry name" value="FAD/NAD(P)-binding domain"/>
    <property type="match status" value="1"/>
</dbReference>
<name>A0AAD1AEB9_9MICO</name>
<sequence length="134" mass="14848">MTELLRQGGRIAGARLRDAATGETSTLTPGVVIVCADALRTPQLLFASGIHPPALGSYLIEHTFLSNRVLLDLERFGLVIDELAVADPREFVTDSLWIPSNSPPSRSRRRCLREQHYLPRICSASRESVPSLRR</sequence>
<dbReference type="KEGG" id="ria:C7V51_05690"/>
<dbReference type="Pfam" id="PF00732">
    <property type="entry name" value="GMC_oxred_N"/>
    <property type="match status" value="1"/>
</dbReference>
<dbReference type="Gene3D" id="3.50.50.60">
    <property type="entry name" value="FAD/NAD(P)-binding domain"/>
    <property type="match status" value="1"/>
</dbReference>
<dbReference type="GO" id="GO:0050660">
    <property type="term" value="F:flavin adenine dinucleotide binding"/>
    <property type="evidence" value="ECO:0007669"/>
    <property type="project" value="InterPro"/>
</dbReference>
<evidence type="ECO:0000259" key="1">
    <source>
        <dbReference type="Pfam" id="PF00732"/>
    </source>
</evidence>
<dbReference type="EMBL" id="CP028130">
    <property type="protein sequence ID" value="AZZ55430.1"/>
    <property type="molecule type" value="Genomic_DNA"/>
</dbReference>
<proteinExistence type="predicted"/>
<protein>
    <recommendedName>
        <fullName evidence="1">Glucose-methanol-choline oxidoreductase N-terminal domain-containing protein</fullName>
    </recommendedName>
</protein>
<dbReference type="InterPro" id="IPR000172">
    <property type="entry name" value="GMC_OxRdtase_N"/>
</dbReference>
<dbReference type="InterPro" id="IPR036188">
    <property type="entry name" value="FAD/NAD-bd_sf"/>
</dbReference>
<accession>A0AAD1AEB9</accession>
<reference evidence="2 3" key="1">
    <citation type="submission" date="2018-03" db="EMBL/GenBank/DDBJ databases">
        <title>Bacteriophage NCPPB3778 and a type I-E CRISPR drive the evolution of the US Biological Select Agent, Rathayibacter toxicus.</title>
        <authorList>
            <person name="Davis E.W.II."/>
            <person name="Tabima J.F."/>
            <person name="Weisberg A.J."/>
            <person name="Dantas Lopes L."/>
            <person name="Wiseman M.S."/>
            <person name="Wiseman M.S."/>
            <person name="Pupko T."/>
            <person name="Belcher M.S."/>
            <person name="Sechler A.J."/>
            <person name="Tancos M.A."/>
            <person name="Schroeder B.K."/>
            <person name="Murray T.D."/>
            <person name="Luster D.G."/>
            <person name="Schneider W.L."/>
            <person name="Rogers E."/>
            <person name="Andreote F.D."/>
            <person name="Grunwald N.J."/>
            <person name="Putnam M.L."/>
            <person name="Chang J.H."/>
        </authorList>
    </citation>
    <scope>NUCLEOTIDE SEQUENCE [LARGE SCALE GENOMIC DNA]</scope>
    <source>
        <strain evidence="2 3">NCCPB 2253</strain>
    </source>
</reference>